<evidence type="ECO:0000313" key="6">
    <source>
        <dbReference type="EMBL" id="GGK20980.1"/>
    </source>
</evidence>
<dbReference type="Gene3D" id="3.90.1720.10">
    <property type="entry name" value="endopeptidase domain like (from Nostoc punctiforme)"/>
    <property type="match status" value="1"/>
</dbReference>
<protein>
    <recommendedName>
        <fullName evidence="5">NlpC/P60 domain-containing protein</fullName>
    </recommendedName>
</protein>
<evidence type="ECO:0000313" key="7">
    <source>
        <dbReference type="Proteomes" id="UP000612329"/>
    </source>
</evidence>
<gene>
    <name evidence="6" type="ORF">GCM10007962_13860</name>
</gene>
<evidence type="ECO:0000256" key="4">
    <source>
        <dbReference type="ARBA" id="ARBA00022807"/>
    </source>
</evidence>
<organism evidence="6 7">
    <name type="scientific">Yeosuana aromativorans</name>
    <dbReference type="NCBI Taxonomy" id="288019"/>
    <lineage>
        <taxon>Bacteria</taxon>
        <taxon>Pseudomonadati</taxon>
        <taxon>Bacteroidota</taxon>
        <taxon>Flavobacteriia</taxon>
        <taxon>Flavobacteriales</taxon>
        <taxon>Flavobacteriaceae</taxon>
        <taxon>Yeosuana</taxon>
    </lineage>
</organism>
<reference evidence="6" key="1">
    <citation type="journal article" date="2014" name="Int. J. Syst. Evol. Microbiol.">
        <title>Complete genome sequence of Corynebacterium casei LMG S-19264T (=DSM 44701T), isolated from a smear-ripened cheese.</title>
        <authorList>
            <consortium name="US DOE Joint Genome Institute (JGI-PGF)"/>
            <person name="Walter F."/>
            <person name="Albersmeier A."/>
            <person name="Kalinowski J."/>
            <person name="Ruckert C."/>
        </authorList>
    </citation>
    <scope>NUCLEOTIDE SEQUENCE</scope>
    <source>
        <strain evidence="6">JCM 12862</strain>
    </source>
</reference>
<evidence type="ECO:0000256" key="1">
    <source>
        <dbReference type="ARBA" id="ARBA00007074"/>
    </source>
</evidence>
<dbReference type="Pfam" id="PF00877">
    <property type="entry name" value="NLPC_P60"/>
    <property type="match status" value="1"/>
</dbReference>
<sequence length="176" mass="19356">MGCGSSKHAITDKTTSSKVIIHTNDVNPIKTAHASSYPLNDEPNAKPSNNLALNIVDYAKQFEGVRYKYGGTTKKGMDCSGLVYTSFKAYDIDLPRISRNMAKEGEPIPLEQVKVGDLLFFKTNGKHNAISHVGMVVTALPGNVEFIHASTSLGVIISSLAERYWYFSFVEARRIL</sequence>
<dbReference type="EMBL" id="BMNR01000003">
    <property type="protein sequence ID" value="GGK20980.1"/>
    <property type="molecule type" value="Genomic_DNA"/>
</dbReference>
<comment type="caution">
    <text evidence="6">The sequence shown here is derived from an EMBL/GenBank/DDBJ whole genome shotgun (WGS) entry which is preliminary data.</text>
</comment>
<keyword evidence="7" id="KW-1185">Reference proteome</keyword>
<name>A0A8J3BKG7_9FLAO</name>
<dbReference type="GO" id="GO:0006508">
    <property type="term" value="P:proteolysis"/>
    <property type="evidence" value="ECO:0007669"/>
    <property type="project" value="UniProtKB-KW"/>
</dbReference>
<evidence type="ECO:0000256" key="2">
    <source>
        <dbReference type="ARBA" id="ARBA00022670"/>
    </source>
</evidence>
<dbReference type="PROSITE" id="PS51935">
    <property type="entry name" value="NLPC_P60"/>
    <property type="match status" value="1"/>
</dbReference>
<evidence type="ECO:0000256" key="3">
    <source>
        <dbReference type="ARBA" id="ARBA00022801"/>
    </source>
</evidence>
<dbReference type="GO" id="GO:0008234">
    <property type="term" value="F:cysteine-type peptidase activity"/>
    <property type="evidence" value="ECO:0007669"/>
    <property type="project" value="UniProtKB-KW"/>
</dbReference>
<dbReference type="SUPFAM" id="SSF54001">
    <property type="entry name" value="Cysteine proteinases"/>
    <property type="match status" value="1"/>
</dbReference>
<keyword evidence="3" id="KW-0378">Hydrolase</keyword>
<feature type="domain" description="NlpC/P60" evidence="5">
    <location>
        <begin position="49"/>
        <end position="176"/>
    </location>
</feature>
<proteinExistence type="inferred from homology"/>
<dbReference type="PANTHER" id="PTHR47053">
    <property type="entry name" value="MUREIN DD-ENDOPEPTIDASE MEPH-RELATED"/>
    <property type="match status" value="1"/>
</dbReference>
<dbReference type="InterPro" id="IPR000064">
    <property type="entry name" value="NLP_P60_dom"/>
</dbReference>
<keyword evidence="4" id="KW-0788">Thiol protease</keyword>
<dbReference type="InterPro" id="IPR038765">
    <property type="entry name" value="Papain-like_cys_pep_sf"/>
</dbReference>
<dbReference type="AlphaFoldDB" id="A0A8J3BKG7"/>
<reference evidence="6" key="2">
    <citation type="submission" date="2020-09" db="EMBL/GenBank/DDBJ databases">
        <authorList>
            <person name="Sun Q."/>
            <person name="Ohkuma M."/>
        </authorList>
    </citation>
    <scope>NUCLEOTIDE SEQUENCE</scope>
    <source>
        <strain evidence="6">JCM 12862</strain>
    </source>
</reference>
<accession>A0A8J3BKG7</accession>
<dbReference type="Proteomes" id="UP000612329">
    <property type="component" value="Unassembled WGS sequence"/>
</dbReference>
<evidence type="ECO:0000259" key="5">
    <source>
        <dbReference type="PROSITE" id="PS51935"/>
    </source>
</evidence>
<keyword evidence="2" id="KW-0645">Protease</keyword>
<dbReference type="InterPro" id="IPR051202">
    <property type="entry name" value="Peptidase_C40"/>
</dbReference>
<comment type="similarity">
    <text evidence="1">Belongs to the peptidase C40 family.</text>
</comment>
<dbReference type="PANTHER" id="PTHR47053:SF1">
    <property type="entry name" value="MUREIN DD-ENDOPEPTIDASE MEPH-RELATED"/>
    <property type="match status" value="1"/>
</dbReference>